<dbReference type="RefSeq" id="WP_260317906.1">
    <property type="nucleotide sequence ID" value="NZ_JAOQNN010000002.1"/>
</dbReference>
<dbReference type="EMBL" id="JAOQNN010000002">
    <property type="protein sequence ID" value="MCW2281697.1"/>
    <property type="molecule type" value="Genomic_DNA"/>
</dbReference>
<dbReference type="Proteomes" id="UP001207687">
    <property type="component" value="Unassembled WGS sequence"/>
</dbReference>
<keyword evidence="1" id="KW-1133">Transmembrane helix</keyword>
<protein>
    <submittedName>
        <fullName evidence="2">LL-H family phage holin</fullName>
    </submittedName>
</protein>
<dbReference type="AlphaFoldDB" id="A0AAW5TTV8"/>
<accession>A0AAW5TTV8</accession>
<keyword evidence="1" id="KW-0472">Membrane</keyword>
<organism evidence="2 3">
    <name type="scientific">Lactococcus lactis</name>
    <dbReference type="NCBI Taxonomy" id="1358"/>
    <lineage>
        <taxon>Bacteria</taxon>
        <taxon>Bacillati</taxon>
        <taxon>Bacillota</taxon>
        <taxon>Bacilli</taxon>
        <taxon>Lactobacillales</taxon>
        <taxon>Streptococcaceae</taxon>
        <taxon>Lactococcus</taxon>
    </lineage>
</organism>
<keyword evidence="1" id="KW-0812">Transmembrane</keyword>
<feature type="transmembrane region" description="Helical" evidence="1">
    <location>
        <begin position="6"/>
        <end position="25"/>
    </location>
</feature>
<dbReference type="Pfam" id="PF09682">
    <property type="entry name" value="Phage_holin_6_1"/>
    <property type="match status" value="1"/>
</dbReference>
<evidence type="ECO:0000313" key="2">
    <source>
        <dbReference type="EMBL" id="MCW2281697.1"/>
    </source>
</evidence>
<comment type="caution">
    <text evidence="2">The sequence shown here is derived from an EMBL/GenBank/DDBJ whole genome shotgun (WGS) entry which is preliminary data.</text>
</comment>
<reference evidence="2" key="1">
    <citation type="submission" date="2023-08" db="EMBL/GenBank/DDBJ databases">
        <title>Genomic analyses of the natural microbiome of Caenorhabditis elegans.</title>
        <authorList>
            <person name="Samuel B."/>
        </authorList>
    </citation>
    <scope>NUCLEOTIDE SEQUENCE</scope>
    <source>
        <strain evidence="2">BIGb0220</strain>
    </source>
</reference>
<dbReference type="NCBIfam" id="TIGR01673">
    <property type="entry name" value="holin_LLH"/>
    <property type="match status" value="1"/>
</dbReference>
<proteinExistence type="predicted"/>
<dbReference type="InterPro" id="IPR010026">
    <property type="entry name" value="Phage_holin_LL-H"/>
</dbReference>
<evidence type="ECO:0000313" key="3">
    <source>
        <dbReference type="Proteomes" id="UP001207687"/>
    </source>
</evidence>
<evidence type="ECO:0000256" key="1">
    <source>
        <dbReference type="SAM" id="Phobius"/>
    </source>
</evidence>
<gene>
    <name evidence="2" type="ORF">M2256_002219</name>
</gene>
<name>A0AAW5TTV8_9LACT</name>
<sequence length="161" mass="17597">MDQNLMTVFSGVLTLVGTVVSYFISQAAKKHSNVKNIDALAKLANQGVTWAEKNFNENPEKLSEAINYVTEEAKKLKIKTSPAQIEAQIETSLSQLKKNFTSDPVKTVKEMTEKAVEVTGQVTQATQKAADIVFPIIEEVEKSKPTESVVPEGAVTLEQGE</sequence>